<keyword evidence="1" id="KW-0732">Signal</keyword>
<gene>
    <name evidence="3" type="ORF">OLW01_18110</name>
</gene>
<evidence type="ECO:0000256" key="1">
    <source>
        <dbReference type="SAM" id="SignalP"/>
    </source>
</evidence>
<feature type="signal peptide" evidence="1">
    <location>
        <begin position="1"/>
        <end position="34"/>
    </location>
</feature>
<reference evidence="3" key="1">
    <citation type="submission" date="2022-10" db="EMBL/GenBank/DDBJ databases">
        <title>Catenovulum adriacola sp. nov. isolated in the Harbour of Susak.</title>
        <authorList>
            <person name="Schoch T."/>
            <person name="Reich S.J."/>
            <person name="Stoeferle S."/>
            <person name="Flaiz M."/>
            <person name="Kazda M."/>
            <person name="Riedel C.U."/>
            <person name="Duerre P."/>
        </authorList>
    </citation>
    <scope>NUCLEOTIDE SEQUENCE</scope>
    <source>
        <strain evidence="3">TS8</strain>
        <plasmid evidence="3">pCadTS8_2</plasmid>
    </source>
</reference>
<organism evidence="3 4">
    <name type="scientific">Catenovulum adriaticum</name>
    <dbReference type="NCBI Taxonomy" id="2984846"/>
    <lineage>
        <taxon>Bacteria</taxon>
        <taxon>Pseudomonadati</taxon>
        <taxon>Pseudomonadota</taxon>
        <taxon>Gammaproteobacteria</taxon>
        <taxon>Alteromonadales</taxon>
        <taxon>Alteromonadaceae</taxon>
        <taxon>Catenovulum</taxon>
    </lineage>
</organism>
<dbReference type="Proteomes" id="UP001163726">
    <property type="component" value="Plasmid pCadTS8_2"/>
</dbReference>
<geneLocation type="plasmid" evidence="3 4">
    <name>pCadTS8_2</name>
</geneLocation>
<dbReference type="EMBL" id="CP109967">
    <property type="protein sequence ID" value="WAJ72194.1"/>
    <property type="molecule type" value="Genomic_DNA"/>
</dbReference>
<dbReference type="Pfam" id="PF06439">
    <property type="entry name" value="3keto-disac_hyd"/>
    <property type="match status" value="1"/>
</dbReference>
<sequence length="259" mass="29205">MTTTINKTINKTMTKLNKLALVATSLLSITYATANNIDPKLTEVWEPVPKKVTVKPIPSDAISLLQSASDVDKHWRHLNGKPVEWIYENGSLTVKPKSGSIVSKQSFCDMQMHIEWRAPKPSERRKNAPNHANSGIKIQERYEVQILDTYGQKIYVNGQAASIYKQSSPLVDALSPSGEWNTYDIIFKAPKFDQHGKLTKAARITVLHNGVLVQDDFEIQGTTMYKGKAEYFKAHSCTPILLQDHDGEISFRNIWVRPL</sequence>
<keyword evidence="4" id="KW-1185">Reference proteome</keyword>
<dbReference type="InterPro" id="IPR010496">
    <property type="entry name" value="AL/BT2_dom"/>
</dbReference>
<keyword evidence="3" id="KW-0614">Plasmid</keyword>
<evidence type="ECO:0000313" key="4">
    <source>
        <dbReference type="Proteomes" id="UP001163726"/>
    </source>
</evidence>
<dbReference type="RefSeq" id="WP_268076909.1">
    <property type="nucleotide sequence ID" value="NZ_CP109967.1"/>
</dbReference>
<protein>
    <submittedName>
        <fullName evidence="3">DUF1080 domain-containing protein</fullName>
    </submittedName>
</protein>
<dbReference type="Gene3D" id="2.60.120.560">
    <property type="entry name" value="Exo-inulinase, domain 1"/>
    <property type="match status" value="1"/>
</dbReference>
<name>A0ABY7ARN2_9ALTE</name>
<feature type="domain" description="3-keto-alpha-glucoside-1,2-lyase/3-keto-2-hydroxy-glucal hydratase" evidence="2">
    <location>
        <begin position="70"/>
        <end position="257"/>
    </location>
</feature>
<accession>A0ABY7ARN2</accession>
<evidence type="ECO:0000313" key="3">
    <source>
        <dbReference type="EMBL" id="WAJ72194.1"/>
    </source>
</evidence>
<proteinExistence type="predicted"/>
<feature type="chain" id="PRO_5047037440" evidence="1">
    <location>
        <begin position="35"/>
        <end position="259"/>
    </location>
</feature>
<evidence type="ECO:0000259" key="2">
    <source>
        <dbReference type="Pfam" id="PF06439"/>
    </source>
</evidence>